<keyword evidence="11" id="KW-1185">Reference proteome</keyword>
<comment type="subcellular location">
    <subcellularLocation>
        <location evidence="1">Cell membrane</location>
        <topology evidence="1">Multi-pass membrane protein</topology>
    </subcellularLocation>
</comment>
<evidence type="ECO:0000259" key="9">
    <source>
        <dbReference type="PROSITE" id="PS51012"/>
    </source>
</evidence>
<dbReference type="Gene3D" id="3.40.1710.10">
    <property type="entry name" value="abc type-2 transporter like domain"/>
    <property type="match status" value="1"/>
</dbReference>
<feature type="transmembrane region" description="Helical" evidence="8">
    <location>
        <begin position="362"/>
        <end position="384"/>
    </location>
</feature>
<protein>
    <submittedName>
        <fullName evidence="10">ABC transporter permease</fullName>
    </submittedName>
</protein>
<evidence type="ECO:0000313" key="10">
    <source>
        <dbReference type="EMBL" id="RAO78705.1"/>
    </source>
</evidence>
<dbReference type="Proteomes" id="UP000249782">
    <property type="component" value="Unassembled WGS sequence"/>
</dbReference>
<dbReference type="InterPro" id="IPR051449">
    <property type="entry name" value="ABC-2_transporter_component"/>
</dbReference>
<dbReference type="Pfam" id="PF12698">
    <property type="entry name" value="ABC2_membrane_3"/>
    <property type="match status" value="1"/>
</dbReference>
<evidence type="ECO:0000256" key="5">
    <source>
        <dbReference type="ARBA" id="ARBA00022692"/>
    </source>
</evidence>
<evidence type="ECO:0000256" key="8">
    <source>
        <dbReference type="SAM" id="Phobius"/>
    </source>
</evidence>
<gene>
    <name evidence="10" type="ORF">DPC56_06945</name>
</gene>
<feature type="domain" description="ABC transmembrane type-2" evidence="9">
    <location>
        <begin position="158"/>
        <end position="387"/>
    </location>
</feature>
<keyword evidence="4" id="KW-1003">Cell membrane</keyword>
<feature type="transmembrane region" description="Helical" evidence="8">
    <location>
        <begin position="240"/>
        <end position="268"/>
    </location>
</feature>
<dbReference type="AlphaFoldDB" id="A0A328PFV2"/>
<dbReference type="OrthoDB" id="147058at2157"/>
<dbReference type="InterPro" id="IPR047817">
    <property type="entry name" value="ABC2_TM_bact-type"/>
</dbReference>
<comment type="similarity">
    <text evidence="2">Belongs to the ABC-2 integral membrane protein family.</text>
</comment>
<comment type="caution">
    <text evidence="10">The sequence shown here is derived from an EMBL/GenBank/DDBJ whole genome shotgun (WGS) entry which is preliminary data.</text>
</comment>
<accession>A0A328PFV2</accession>
<evidence type="ECO:0000256" key="6">
    <source>
        <dbReference type="ARBA" id="ARBA00022989"/>
    </source>
</evidence>
<dbReference type="PROSITE" id="PS51012">
    <property type="entry name" value="ABC_TM2"/>
    <property type="match status" value="1"/>
</dbReference>
<name>A0A328PFV2_9EURY</name>
<feature type="transmembrane region" description="Helical" evidence="8">
    <location>
        <begin position="21"/>
        <end position="42"/>
    </location>
</feature>
<keyword evidence="5 8" id="KW-0812">Transmembrane</keyword>
<dbReference type="PRINTS" id="PR00164">
    <property type="entry name" value="ABC2TRNSPORT"/>
</dbReference>
<dbReference type="RefSeq" id="WP_112094356.1">
    <property type="nucleotide sequence ID" value="NZ_QLOE01000009.1"/>
</dbReference>
<keyword evidence="6 8" id="KW-1133">Transmembrane helix</keyword>
<dbReference type="InterPro" id="IPR000412">
    <property type="entry name" value="ABC_2_transport"/>
</dbReference>
<keyword evidence="7 8" id="KW-0472">Membrane</keyword>
<dbReference type="EMBL" id="QLOE01000009">
    <property type="protein sequence ID" value="RAO78705.1"/>
    <property type="molecule type" value="Genomic_DNA"/>
</dbReference>
<feature type="transmembrane region" description="Helical" evidence="8">
    <location>
        <begin position="308"/>
        <end position="326"/>
    </location>
</feature>
<dbReference type="GO" id="GO:0140359">
    <property type="term" value="F:ABC-type transporter activity"/>
    <property type="evidence" value="ECO:0007669"/>
    <property type="project" value="InterPro"/>
</dbReference>
<evidence type="ECO:0000256" key="2">
    <source>
        <dbReference type="ARBA" id="ARBA00007783"/>
    </source>
</evidence>
<proteinExistence type="inferred from homology"/>
<evidence type="ECO:0000256" key="7">
    <source>
        <dbReference type="ARBA" id="ARBA00023136"/>
    </source>
</evidence>
<evidence type="ECO:0000256" key="3">
    <source>
        <dbReference type="ARBA" id="ARBA00022448"/>
    </source>
</evidence>
<reference evidence="10 11" key="1">
    <citation type="submission" date="2018-06" db="EMBL/GenBank/DDBJ databases">
        <title>Draft genome sequence of hyperthermophilic methanogen Methanothermobacter tenebrarum sp. MCM-B 1447.</title>
        <authorList>
            <person name="Pore S.D."/>
            <person name="Dagar S."/>
            <person name="Dhakephalkar P.K."/>
        </authorList>
    </citation>
    <scope>NUCLEOTIDE SEQUENCE [LARGE SCALE GENOMIC DNA]</scope>
    <source>
        <strain evidence="10 11">MCM B 1447</strain>
    </source>
</reference>
<evidence type="ECO:0000256" key="1">
    <source>
        <dbReference type="ARBA" id="ARBA00004651"/>
    </source>
</evidence>
<dbReference type="PANTHER" id="PTHR30294:SF38">
    <property type="entry name" value="TRANSPORT PERMEASE PROTEIN"/>
    <property type="match status" value="1"/>
</dbReference>
<evidence type="ECO:0000313" key="11">
    <source>
        <dbReference type="Proteomes" id="UP000249782"/>
    </source>
</evidence>
<dbReference type="PANTHER" id="PTHR30294">
    <property type="entry name" value="MEMBRANE COMPONENT OF ABC TRANSPORTER YHHJ-RELATED"/>
    <property type="match status" value="1"/>
</dbReference>
<feature type="transmembrane region" description="Helical" evidence="8">
    <location>
        <begin position="196"/>
        <end position="219"/>
    </location>
</feature>
<dbReference type="InterPro" id="IPR013525">
    <property type="entry name" value="ABC2_TM"/>
</dbReference>
<evidence type="ECO:0000256" key="4">
    <source>
        <dbReference type="ARBA" id="ARBA00022475"/>
    </source>
</evidence>
<sequence length="389" mass="43250">MNLRRILAVTKRVFRDIKNDKRTIGLMLIAPIFAMFVFGLAFSGNVEDIHVIVVNHDQGFQTPNGENISFSDKILSNLNNETLDIEYMDDEDKAIRKIEDGNVYAVIIFPENFTRNAYLGVEKFSPSFMRNSTVDSLPQAQIMIKDDESITTIKNSIIGAVQEAITETMKDEGIKFPVKVTQDAIYAKDADFIDSFVPGIMAFVVFLLATLLTLLAFVGERISGTLDRLMATPLQESEIVLGYALAFGTIGMIQAAFLLTVAVLVFNIMILGNVLLAFFVVALLAVVSQALGILLSSLAKREGQVIQFIPFIILPAFLLSGVFWPIEAIPRWLRPFSYMVPPTYAVDACRAIMLKGWGVSKIWPNIIALVIFAIFFLMVAVWSLKKGKD</sequence>
<dbReference type="GO" id="GO:0043190">
    <property type="term" value="C:ATP-binding cassette (ABC) transporter complex"/>
    <property type="evidence" value="ECO:0007669"/>
    <property type="project" value="InterPro"/>
</dbReference>
<keyword evidence="3" id="KW-0813">Transport</keyword>
<organism evidence="10 11">
    <name type="scientific">Methanothermobacter tenebrarum</name>
    <dbReference type="NCBI Taxonomy" id="680118"/>
    <lineage>
        <taxon>Archaea</taxon>
        <taxon>Methanobacteriati</taxon>
        <taxon>Methanobacteriota</taxon>
        <taxon>Methanomada group</taxon>
        <taxon>Methanobacteria</taxon>
        <taxon>Methanobacteriales</taxon>
        <taxon>Methanobacteriaceae</taxon>
        <taxon>Methanothermobacter</taxon>
    </lineage>
</organism>
<feature type="transmembrane region" description="Helical" evidence="8">
    <location>
        <begin position="274"/>
        <end position="296"/>
    </location>
</feature>